<dbReference type="PRINTS" id="PR00313">
    <property type="entry name" value="CABNDNGRPT"/>
</dbReference>
<keyword evidence="11" id="KW-1185">Reference proteome</keyword>
<dbReference type="Pfam" id="PF14252">
    <property type="entry name" value="DUF4347"/>
    <property type="match status" value="1"/>
</dbReference>
<dbReference type="PANTHER" id="PTHR38340">
    <property type="entry name" value="S-LAYER PROTEIN"/>
    <property type="match status" value="1"/>
</dbReference>
<keyword evidence="4" id="KW-0800">Toxin</keyword>
<reference evidence="10" key="1">
    <citation type="submission" date="2023-04" db="EMBL/GenBank/DDBJ databases">
        <title>Complete genome sequence of Temperatibacter marinus.</title>
        <authorList>
            <person name="Rong J.-C."/>
            <person name="Yi M.-L."/>
            <person name="Zhao Q."/>
        </authorList>
    </citation>
    <scope>NUCLEOTIDE SEQUENCE</scope>
    <source>
        <strain evidence="10">NBRC 110045</strain>
    </source>
</reference>
<feature type="compositionally biased region" description="Gly residues" evidence="8">
    <location>
        <begin position="1901"/>
        <end position="1913"/>
    </location>
</feature>
<evidence type="ECO:0000259" key="9">
    <source>
        <dbReference type="Pfam" id="PF14252"/>
    </source>
</evidence>
<dbReference type="InterPro" id="IPR011049">
    <property type="entry name" value="Serralysin-like_metalloprot_C"/>
</dbReference>
<evidence type="ECO:0000256" key="5">
    <source>
        <dbReference type="ARBA" id="ARBA00022737"/>
    </source>
</evidence>
<accession>A0AA52E9W9</accession>
<keyword evidence="6" id="KW-0843">Virulence</keyword>
<evidence type="ECO:0000256" key="3">
    <source>
        <dbReference type="ARBA" id="ARBA00022525"/>
    </source>
</evidence>
<name>A0AA52E9W9_9PROT</name>
<dbReference type="GO" id="GO:0016020">
    <property type="term" value="C:membrane"/>
    <property type="evidence" value="ECO:0007669"/>
    <property type="project" value="UniProtKB-SubCell"/>
</dbReference>
<feature type="region of interest" description="Disordered" evidence="8">
    <location>
        <begin position="2535"/>
        <end position="2558"/>
    </location>
</feature>
<dbReference type="InterPro" id="IPR050557">
    <property type="entry name" value="RTX_toxin/Mannuronan_C5-epim"/>
</dbReference>
<feature type="region of interest" description="Disordered" evidence="8">
    <location>
        <begin position="3162"/>
        <end position="3192"/>
    </location>
</feature>
<dbReference type="KEGG" id="tmk:QGN29_07480"/>
<evidence type="ECO:0000256" key="6">
    <source>
        <dbReference type="ARBA" id="ARBA00023026"/>
    </source>
</evidence>
<keyword evidence="7" id="KW-0472">Membrane</keyword>
<feature type="region of interest" description="Disordered" evidence="8">
    <location>
        <begin position="2910"/>
        <end position="2941"/>
    </location>
</feature>
<dbReference type="Gene3D" id="2.150.10.10">
    <property type="entry name" value="Serralysin-like metalloprotease, C-terminal"/>
    <property type="match status" value="13"/>
</dbReference>
<proteinExistence type="predicted"/>
<dbReference type="SUPFAM" id="SSF51120">
    <property type="entry name" value="beta-Roll"/>
    <property type="match status" value="11"/>
</dbReference>
<evidence type="ECO:0000256" key="4">
    <source>
        <dbReference type="ARBA" id="ARBA00022656"/>
    </source>
</evidence>
<evidence type="ECO:0000313" key="11">
    <source>
        <dbReference type="Proteomes" id="UP001268683"/>
    </source>
</evidence>
<evidence type="ECO:0000256" key="2">
    <source>
        <dbReference type="ARBA" id="ARBA00004613"/>
    </source>
</evidence>
<dbReference type="InterPro" id="IPR018511">
    <property type="entry name" value="Hemolysin-typ_Ca-bd_CS"/>
</dbReference>
<keyword evidence="3" id="KW-0964">Secreted</keyword>
<sequence length="3481" mass="356733">MDSSHITIETSSSDDVLTIESGEDATVTLVIVDGSIPDKETFIKGLAADTEVVVLDGEVSGIKQVIELLSGYSGLDSIHFVTHGAEGSFSLGTDRIDAEGLKQDTAFLKAIDAAVKDGGDIHLYGCHVGAGEEGAELLEIFAAGASVDMAASDDITGSGGDWDLEIKTGAIESGTPFTAQALQDFTHVLSVDDEDFNGENFFPAAGSITVNGWTVGSTDPNSYIIDGPGGEGVLVEDTSFSNENMYFKSTDGSEFKLDSFYLYTGIANHTVTVYGYKDGAKVSGAEFTVDITSFQGETVNLSGQSQSIQDAFGNIDEVVIKAADISHILDTIRVSAAEDNGGGGGGDVNSTPTVSGMDALDLDVVYNTASILDLSGVSVDDADTDDALTLTLTFGSGTLAVTGAGNDVTLGGDSTSTVTLSGTETEINAALSSGTFTFSPAADSAADTTLTLSVADDEAATTTANAVAIVVNAAPEIIEGEAPTAVTEDTASNVDLSEFDVSDLDGGVVTLTLAVDSGTLTAAAGSGVTITDSGSSELTLEGSVADLNSYLDTETNIKFTTEENATDDVTLTITPNDGTVDGVAVQITLEVTAVDDAPTLTDNTGIDGGLTELEIVSEDLGEFDAGQILEDTATTVDLSGIDIADIDSESVTLTLTLEDTDDVFGDTNAGIFTVIAENADSFSSSNDGDVTIGGNGTSVITLTGAPNAINELLGTSDAIVYQTYDNNEDTETLTISLSDGTTTVSLDPINVNITGVDDPSVVTGLPDDLTATVNTETSVVFSDVSITDVEDLASITLTIAGVGENAAGSLSLKESDLFFLEDITPSGGIYAGVTTVTLTGTPENVQTYLSTEGNITYTPATDVEGDSTNTLTLTQDASDDQTLTIATIDIDVDPVDSPTTLTGDLSLPAISEDFGPSSGLGNIGVQIVDADDEVTIILSVSQGGIGLFVTTDGNSLTENEFTLTGSVDYINSILDNSINSGEFLSIELPQDYNGDLEFTIKDVDGNELASQTVTVTPVADPTTITIATGPDYIEDQGDINFVLEDITIDDTDGEVQITLTPKIAEANEGETGGDWVFNILSVDEDQETDGTQVEITLGTGENATTETITLSRDDSTGAITLSGSPEAVESYLRTEGGLEFSLPDDISGSTGIEFSVGDSGQDGGGVSFDGAEPVAADTYSFTILSVDDPATFTGSLASNIFEEDATVANNQIKFSEDFALSDVEPKTTLKISVSEGEVNFLGEVSGVDVIGDNYGQTITLRGAAADLTTAIKNNLYYLGDQNFNGEVTFSITNEDGSAITNADEDEFVSSILVDAIPDISVVDYSTLPTFVEDIAGISFTLSDISIENPDEIVSLTLTPGEVMYPGDVPVIEGGWNLTISSADEDQETDGVQVTVTLGEGESATEELITVLRNETSGAITLNGSPEAVESYLQRTEDGLVFNSDLNVYGATTFTLTDETGPIDQPNSDIYILAVEDPTTVTVLQDQVSVSDFNTPIYLSDLFEIEDPEGIALIEVSFDGFTADVGMNLSSYSLDYGEFENENEINVDGTIRIETPTTLDLIDTKSLRVENSNELIFDQFIIAIENDSITQYGPDAGTITVTYTGEGGLEQTAEVTVNIGTFGGNSNDTFIGSEITGYVDGGEGTDTADYTNSSSSVSVNLADGLAESGGDAEGDILINIENVTGSRVGRNLLTGDDSDNVLKSSGGALDTLIGGAGNDSLRGWTASKLYGEDGDDTLVGSSFSNLNGGAGNDSLTGHSNTNLIGGLGDDTLSVGLGGSNLSGGEGNDLLQSFIGGFGSSSKATEFNGGTGNDTIVAGDSRDVIRGGEGTDKVSYARSDEGVNVDLSIAKTGSAAFGLGGYAGGDRFESIENLEGSGHNDSLYGDDENNLIAGGNGNDKIGGNGGNDTLGGGSGNDTLWGGAGNDSLLGQDGNDSLMGGEGNDILSGGAGEDTIYGGVGDDTFTGGAGSDSLVILKGHGHNVITDFNVMEDILDLSQADFGYDDVDDMTVETVEGGLKIVFDTDNSVTLLSDDLTSIDDLSSDYIAGVGYDGDIFIGTDEIDDITGTSLRDSMTGAELNDVFEGLGGADYIDGGENIDTAKYGQSDDKVIIDLSDESAEKGGHAEGDILVNIENIEGSSFGDVITGDAKENVLKGLGGNDSIMGGGYDDTLLGHEGNDTLFGGTGRDRLAGQQGNDFIYGNTTLVADAESEDSYDSDVFVGGDTLLGGHGTDYLVSGGENSRLDGCEDNDTLIGSDFAEFLGGGDGYDSLLANGGDDSLRGGSGSDYMDGGDGIDTAYFYGGSINVDLAKHDGTDGSHALGGDAEGDVLKNIENIHGTDENDSLYGDDGANQLFGNEGDDNIFGVEGADSLFGGDGTDTIGGGAGNDKIFGNEDADLLYGGAGDDSLDGGDGDDTLYGGVGDDSFTGGSGSDSFVILKDHGHDTITGFNISEDILDLSKSDFGYNTTDELTVETVEGGLKIVFDIENSVTLLSDDLNAVTDLTSDFIKGIGFDSTLVGTAAADRLVAGTLAPSDEISTLTPGDYEGGSAGKDSVSGGAGDDTLIGGASGDYLDGGDGSDWVDYSGSTARVNVNLNDESASGGDAQGDILVSIENITGSDKADVLIGSNAGNAIEGLTGADLIQGLGGNDTLSGAGANATLEGGSGDDLLRASVDTSDSEGQSGLINFYGGAGDDTIEADVTKGGVIDGGAGTDRLVLVGDENTIFNIDLGKGSIEIGDKSYSFSGIEQFVGGDNGDSFQGPAADSEEYIDAYFDGGKGDDTIVGTGSADTLIGGDGNDSITAIGVSSVEIQGDDGDDYIRVISIGGEISGGDGNDTIDTRETDNNPGDGLTIHGGNGNDLISANLNDTVYGGSGNDTITTVQDGTLYGEDGNDVLTGGLAQDILYGGEGDDSLNGGDLNDTLEGGAGADTIDGGEGEDTARYDSSSASVNVNLAQHNGDTDNGGSFASGGDAEGDALINIETLRGSKFDDTLYGDSEDNLIYGGDGSGADEIGGGAGNDTLIGGAGGDTIYGGVGDDLVNGSAGDDTLWGGTGADTLSGGSGADVFFFDQDQGVNHIIDFNSDEDVIDLSELAFAYGSIDELINDDTNVRDTQNGFIIDLPNTGTSIEFYNVSKDELTSTNTRGVGYDSTLTGSAAGERLIAGNDDVGTLNPSEYDGGSAGRDSVSGGDGADTLIGGASGDYLDGGDGTDWVDYSDSTESVTIDLDDDAAEAGGHAQGDYLDNIENIYGSSQNDALKGDTSANILDGQAGNDTLSGGDNDTLRGGDGDDVFITSGSIANLTIDGGDGTDVVDFSSSDNAFDPAGGNINIQSVEQLIGTKFGDYIALTSIPEIFGGEGADTLFAEGDDQTLYGGAGDDELHSEGNDTTLTGGAGRDLFDLSQSDDHYSVVITDFNDEDSFWIEGDGDYSVQQIDADEDGIADDIIFQNLRDIPLNPGPSVTFYNMTLEEAEDLYENFGIQPDA</sequence>
<dbReference type="PRINTS" id="PR01488">
    <property type="entry name" value="RTXTOXINA"/>
</dbReference>
<keyword evidence="5" id="KW-0677">Repeat</keyword>
<feature type="domain" description="DUF4347" evidence="9">
    <location>
        <begin position="29"/>
        <end position="189"/>
    </location>
</feature>
<evidence type="ECO:0000256" key="7">
    <source>
        <dbReference type="ARBA" id="ARBA00023136"/>
    </source>
</evidence>
<dbReference type="InterPro" id="IPR025592">
    <property type="entry name" value="DUF4347"/>
</dbReference>
<feature type="region of interest" description="Disordered" evidence="8">
    <location>
        <begin position="1901"/>
        <end position="1942"/>
    </location>
</feature>
<dbReference type="InterPro" id="IPR003995">
    <property type="entry name" value="RTX_toxin_determinant-A"/>
</dbReference>
<evidence type="ECO:0000256" key="8">
    <source>
        <dbReference type="SAM" id="MobiDB-lite"/>
    </source>
</evidence>
<organism evidence="10 11">
    <name type="scientific">Temperatibacter marinus</name>
    <dbReference type="NCBI Taxonomy" id="1456591"/>
    <lineage>
        <taxon>Bacteria</taxon>
        <taxon>Pseudomonadati</taxon>
        <taxon>Pseudomonadota</taxon>
        <taxon>Alphaproteobacteria</taxon>
        <taxon>Kordiimonadales</taxon>
        <taxon>Temperatibacteraceae</taxon>
        <taxon>Temperatibacter</taxon>
    </lineage>
</organism>
<dbReference type="GO" id="GO:0005576">
    <property type="term" value="C:extracellular region"/>
    <property type="evidence" value="ECO:0007669"/>
    <property type="project" value="UniProtKB-SubCell"/>
</dbReference>
<dbReference type="EMBL" id="CP123872">
    <property type="protein sequence ID" value="WND01397.1"/>
    <property type="molecule type" value="Genomic_DNA"/>
</dbReference>
<dbReference type="GO" id="GO:0090729">
    <property type="term" value="F:toxin activity"/>
    <property type="evidence" value="ECO:0007669"/>
    <property type="project" value="UniProtKB-KW"/>
</dbReference>
<gene>
    <name evidence="10" type="ORF">QGN29_07480</name>
</gene>
<dbReference type="PROSITE" id="PS00330">
    <property type="entry name" value="HEMOLYSIN_CALCIUM"/>
    <property type="match status" value="9"/>
</dbReference>
<dbReference type="RefSeq" id="WP_310797225.1">
    <property type="nucleotide sequence ID" value="NZ_CP123872.1"/>
</dbReference>
<dbReference type="InterPro" id="IPR001343">
    <property type="entry name" value="Hemolysn_Ca-bd"/>
</dbReference>
<dbReference type="GO" id="GO:0005509">
    <property type="term" value="F:calcium ion binding"/>
    <property type="evidence" value="ECO:0007669"/>
    <property type="project" value="InterPro"/>
</dbReference>
<dbReference type="Proteomes" id="UP001268683">
    <property type="component" value="Chromosome"/>
</dbReference>
<evidence type="ECO:0000256" key="1">
    <source>
        <dbReference type="ARBA" id="ARBA00004370"/>
    </source>
</evidence>
<dbReference type="Pfam" id="PF00353">
    <property type="entry name" value="HemolysinCabind"/>
    <property type="match status" value="25"/>
</dbReference>
<dbReference type="PANTHER" id="PTHR38340:SF1">
    <property type="entry name" value="S-LAYER PROTEIN"/>
    <property type="match status" value="1"/>
</dbReference>
<evidence type="ECO:0000313" key="10">
    <source>
        <dbReference type="EMBL" id="WND01397.1"/>
    </source>
</evidence>
<protein>
    <submittedName>
        <fullName evidence="10">DUF4347 domain-containing protein</fullName>
    </submittedName>
</protein>
<comment type="subcellular location">
    <subcellularLocation>
        <location evidence="1">Membrane</location>
    </subcellularLocation>
    <subcellularLocation>
        <location evidence="2">Secreted</location>
    </subcellularLocation>
</comment>